<evidence type="ECO:0000313" key="8">
    <source>
        <dbReference type="Proteomes" id="UP000177230"/>
    </source>
</evidence>
<evidence type="ECO:0000256" key="1">
    <source>
        <dbReference type="ARBA" id="ARBA00004141"/>
    </source>
</evidence>
<sequence>MNLFYIYAKITNMKNIRLKKVEWLYLWFILGLSLLTVIFLRKLDGWPQIFYIYGLTLAAYALVIFFNTRWPNKLTKTMRHLAPYAGILPIFQSLGFITHYIRPDLDSYLIKIDYVLFGVHPTVWLERFTVPWMVDVLALAYSSYYFLPVVLAVFLHFDQKHHELEHLFLALTLGFFISYVGYLLVPAVGPRFTLTGQQAGPVKGLFWGNQILDFLTANEFNKRDCFPSGHTGITLIVLYYAHVHHKKLFAFLLPVGILLILATVFLRLHYVIDVIAGFGLAALAIFITELWNPHFLPAKNDQKEAAQN</sequence>
<dbReference type="AlphaFoldDB" id="A0A1F5RCF1"/>
<feature type="transmembrane region" description="Helical" evidence="5">
    <location>
        <begin position="271"/>
        <end position="291"/>
    </location>
</feature>
<dbReference type="EMBL" id="MFFM01000034">
    <property type="protein sequence ID" value="OGF12136.1"/>
    <property type="molecule type" value="Genomic_DNA"/>
</dbReference>
<dbReference type="Pfam" id="PF14378">
    <property type="entry name" value="PAP2_3"/>
    <property type="match status" value="1"/>
</dbReference>
<feature type="transmembrane region" description="Helical" evidence="5">
    <location>
        <begin position="167"/>
        <end position="185"/>
    </location>
</feature>
<dbReference type="InterPro" id="IPR052185">
    <property type="entry name" value="IPC_Synthase-Related"/>
</dbReference>
<accession>A0A1F5RCF1</accession>
<feature type="transmembrane region" description="Helical" evidence="5">
    <location>
        <begin position="248"/>
        <end position="266"/>
    </location>
</feature>
<dbReference type="SUPFAM" id="SSF48317">
    <property type="entry name" value="Acid phosphatase/Vanadium-dependent haloperoxidase"/>
    <property type="match status" value="1"/>
</dbReference>
<keyword evidence="2 5" id="KW-0812">Transmembrane</keyword>
<evidence type="ECO:0000256" key="3">
    <source>
        <dbReference type="ARBA" id="ARBA00022989"/>
    </source>
</evidence>
<feature type="transmembrane region" description="Helical" evidence="5">
    <location>
        <begin position="49"/>
        <end position="69"/>
    </location>
</feature>
<dbReference type="InterPro" id="IPR036938">
    <property type="entry name" value="PAP2/HPO_sf"/>
</dbReference>
<name>A0A1F5RCF1_9BACT</name>
<feature type="transmembrane region" description="Helical" evidence="5">
    <location>
        <begin position="81"/>
        <end position="101"/>
    </location>
</feature>
<dbReference type="InterPro" id="IPR026841">
    <property type="entry name" value="Aur1/Ipt1"/>
</dbReference>
<evidence type="ECO:0000313" key="7">
    <source>
        <dbReference type="EMBL" id="OGF12136.1"/>
    </source>
</evidence>
<proteinExistence type="predicted"/>
<comment type="subcellular location">
    <subcellularLocation>
        <location evidence="1">Membrane</location>
        <topology evidence="1">Multi-pass membrane protein</topology>
    </subcellularLocation>
</comment>
<evidence type="ECO:0000256" key="5">
    <source>
        <dbReference type="SAM" id="Phobius"/>
    </source>
</evidence>
<dbReference type="PANTHER" id="PTHR31310">
    <property type="match status" value="1"/>
</dbReference>
<dbReference type="PANTHER" id="PTHR31310:SF7">
    <property type="entry name" value="PA-PHOSPHATASE RELATED-FAMILY PROTEIN DDB_G0268928"/>
    <property type="match status" value="1"/>
</dbReference>
<feature type="transmembrane region" description="Helical" evidence="5">
    <location>
        <begin position="23"/>
        <end position="43"/>
    </location>
</feature>
<organism evidence="7 8">
    <name type="scientific">Candidatus Edwardsbacteria bacterium GWF2_54_11</name>
    <dbReference type="NCBI Taxonomy" id="1817851"/>
    <lineage>
        <taxon>Bacteria</taxon>
        <taxon>Candidatus Edwardsiibacteriota</taxon>
    </lineage>
</organism>
<protein>
    <recommendedName>
        <fullName evidence="6">Inositolphosphotransferase Aur1/Ipt1 domain-containing protein</fullName>
    </recommendedName>
</protein>
<dbReference type="Proteomes" id="UP000177230">
    <property type="component" value="Unassembled WGS sequence"/>
</dbReference>
<evidence type="ECO:0000256" key="4">
    <source>
        <dbReference type="ARBA" id="ARBA00023136"/>
    </source>
</evidence>
<evidence type="ECO:0000256" key="2">
    <source>
        <dbReference type="ARBA" id="ARBA00022692"/>
    </source>
</evidence>
<keyword evidence="4 5" id="KW-0472">Membrane</keyword>
<gene>
    <name evidence="7" type="ORF">A2024_03890</name>
</gene>
<reference evidence="7 8" key="1">
    <citation type="journal article" date="2016" name="Nat. Commun.">
        <title>Thousands of microbial genomes shed light on interconnected biogeochemical processes in an aquifer system.</title>
        <authorList>
            <person name="Anantharaman K."/>
            <person name="Brown C.T."/>
            <person name="Hug L.A."/>
            <person name="Sharon I."/>
            <person name="Castelle C.J."/>
            <person name="Probst A.J."/>
            <person name="Thomas B.C."/>
            <person name="Singh A."/>
            <person name="Wilkins M.J."/>
            <person name="Karaoz U."/>
            <person name="Brodie E.L."/>
            <person name="Williams K.H."/>
            <person name="Hubbard S.S."/>
            <person name="Banfield J.F."/>
        </authorList>
    </citation>
    <scope>NUCLEOTIDE SEQUENCE [LARGE SCALE GENOMIC DNA]</scope>
</reference>
<keyword evidence="3 5" id="KW-1133">Transmembrane helix</keyword>
<evidence type="ECO:0000259" key="6">
    <source>
        <dbReference type="Pfam" id="PF14378"/>
    </source>
</evidence>
<feature type="domain" description="Inositolphosphotransferase Aur1/Ipt1" evidence="6">
    <location>
        <begin position="118"/>
        <end position="286"/>
    </location>
</feature>
<comment type="caution">
    <text evidence="7">The sequence shown here is derived from an EMBL/GenBank/DDBJ whole genome shotgun (WGS) entry which is preliminary data.</text>
</comment>
<dbReference type="GO" id="GO:0016020">
    <property type="term" value="C:membrane"/>
    <property type="evidence" value="ECO:0007669"/>
    <property type="project" value="UniProtKB-SubCell"/>
</dbReference>
<dbReference type="Gene3D" id="1.20.144.10">
    <property type="entry name" value="Phosphatidic acid phosphatase type 2/haloperoxidase"/>
    <property type="match status" value="1"/>
</dbReference>
<feature type="transmembrane region" description="Helical" evidence="5">
    <location>
        <begin position="132"/>
        <end position="155"/>
    </location>
</feature>